<evidence type="ECO:0000313" key="1">
    <source>
        <dbReference type="EMBL" id="NNG58329.1"/>
    </source>
</evidence>
<reference evidence="2 4" key="2">
    <citation type="submission" date="2020-12" db="EMBL/GenBank/DDBJ databases">
        <title>FDA dAtabase for Regulatory Grade micrObial Sequences (FDA-ARGOS): Supporting development and validation of Infectious Disease Dx tests.</title>
        <authorList>
            <person name="Sproer C."/>
            <person name="Gronow S."/>
            <person name="Severitt S."/>
            <person name="Schroder I."/>
            <person name="Tallon L."/>
            <person name="Sadzewicz L."/>
            <person name="Zhao X."/>
            <person name="Boylan J."/>
            <person name="Ott S."/>
            <person name="Bowen H."/>
            <person name="Vavikolanu K."/>
            <person name="Mehta A."/>
            <person name="Aluvathingal J."/>
            <person name="Nadendla S."/>
            <person name="Lowell S."/>
            <person name="Myers T."/>
            <person name="Yan Y."/>
            <person name="Sichtig H."/>
        </authorList>
    </citation>
    <scope>NUCLEOTIDE SEQUENCE [LARGE SCALE GENOMIC DNA]</scope>
    <source>
        <strain evidence="2 4">FDAARGOS_881</strain>
    </source>
</reference>
<evidence type="ECO:0000313" key="2">
    <source>
        <dbReference type="EMBL" id="QPT07563.1"/>
    </source>
</evidence>
<name>A0A411LF05_SPHPI</name>
<proteinExistence type="predicted"/>
<dbReference type="GeneID" id="78529077"/>
<dbReference type="Proteomes" id="UP000550136">
    <property type="component" value="Unassembled WGS sequence"/>
</dbReference>
<dbReference type="EMBL" id="CP065713">
    <property type="protein sequence ID" value="QPT07563.1"/>
    <property type="molecule type" value="Genomic_DNA"/>
</dbReference>
<sequence>MIDMFVTEAKGKRLSVTSASAATRAAPTTGLRWINRLVDDGLVTRICDPSDRRRSFLALSDASWWRILDWARDTRSALAVAVQG</sequence>
<dbReference type="SUPFAM" id="SSF46785">
    <property type="entry name" value="Winged helix' DNA-binding domain"/>
    <property type="match status" value="1"/>
</dbReference>
<protein>
    <recommendedName>
        <fullName evidence="5">MarR family transcriptional regulator</fullName>
    </recommendedName>
</protein>
<organism evidence="1 3">
    <name type="scientific">Sphingomonas paucimobilis</name>
    <name type="common">Pseudomonas paucimobilis</name>
    <dbReference type="NCBI Taxonomy" id="13689"/>
    <lineage>
        <taxon>Bacteria</taxon>
        <taxon>Pseudomonadati</taxon>
        <taxon>Pseudomonadota</taxon>
        <taxon>Alphaproteobacteria</taxon>
        <taxon>Sphingomonadales</taxon>
        <taxon>Sphingomonadaceae</taxon>
        <taxon>Sphingomonas</taxon>
    </lineage>
</organism>
<gene>
    <name evidence="1" type="ORF">HKX06_13225</name>
    <name evidence="2" type="ORF">I6G38_12100</name>
</gene>
<dbReference type="InterPro" id="IPR036388">
    <property type="entry name" value="WH-like_DNA-bd_sf"/>
</dbReference>
<dbReference type="OrthoDB" id="7594920at2"/>
<evidence type="ECO:0000313" key="3">
    <source>
        <dbReference type="Proteomes" id="UP000550136"/>
    </source>
</evidence>
<dbReference type="EMBL" id="JABEOU010000033">
    <property type="protein sequence ID" value="NNG58329.1"/>
    <property type="molecule type" value="Genomic_DNA"/>
</dbReference>
<dbReference type="Proteomes" id="UP000594836">
    <property type="component" value="Chromosome"/>
</dbReference>
<dbReference type="Gene3D" id="1.10.10.10">
    <property type="entry name" value="Winged helix-like DNA-binding domain superfamily/Winged helix DNA-binding domain"/>
    <property type="match status" value="1"/>
</dbReference>
<dbReference type="InterPro" id="IPR036390">
    <property type="entry name" value="WH_DNA-bd_sf"/>
</dbReference>
<dbReference type="AlphaFoldDB" id="A0A411LF05"/>
<evidence type="ECO:0008006" key="5">
    <source>
        <dbReference type="Google" id="ProtNLM"/>
    </source>
</evidence>
<accession>A0A411LF05</accession>
<reference evidence="1 3" key="1">
    <citation type="submission" date="2020-05" db="EMBL/GenBank/DDBJ databases">
        <title>Draft Genome Sequences of Sphingomonas sp. Isolated from the International Space Station.</title>
        <authorList>
            <person name="Bijlani S."/>
            <person name="Singh N.K."/>
            <person name="Mason C.E."/>
            <person name="Wang C.C."/>
            <person name="Venkateswaran K."/>
        </authorList>
    </citation>
    <scope>NUCLEOTIDE SEQUENCE [LARGE SCALE GENOMIC DNA]</scope>
    <source>
        <strain evidence="1 3">FKI-L5-BR-P1</strain>
    </source>
</reference>
<dbReference type="RefSeq" id="WP_126053325.1">
    <property type="nucleotide sequence ID" value="NZ_AP023323.1"/>
</dbReference>
<evidence type="ECO:0000313" key="4">
    <source>
        <dbReference type="Proteomes" id="UP000594836"/>
    </source>
</evidence>